<name>A0A382QBP2_9ZZZZ</name>
<proteinExistence type="predicted"/>
<gene>
    <name evidence="1" type="ORF">METZ01_LOCUS334505</name>
</gene>
<organism evidence="1">
    <name type="scientific">marine metagenome</name>
    <dbReference type="NCBI Taxonomy" id="408172"/>
    <lineage>
        <taxon>unclassified sequences</taxon>
        <taxon>metagenomes</taxon>
        <taxon>ecological metagenomes</taxon>
    </lineage>
</organism>
<evidence type="ECO:0000313" key="1">
    <source>
        <dbReference type="EMBL" id="SVC81651.1"/>
    </source>
</evidence>
<accession>A0A382QBP2</accession>
<reference evidence="1" key="1">
    <citation type="submission" date="2018-05" db="EMBL/GenBank/DDBJ databases">
        <authorList>
            <person name="Lanie J.A."/>
            <person name="Ng W.-L."/>
            <person name="Kazmierczak K.M."/>
            <person name="Andrzejewski T.M."/>
            <person name="Davidsen T.M."/>
            <person name="Wayne K.J."/>
            <person name="Tettelin H."/>
            <person name="Glass J.I."/>
            <person name="Rusch D."/>
            <person name="Podicherti R."/>
            <person name="Tsui H.-C.T."/>
            <person name="Winkler M.E."/>
        </authorList>
    </citation>
    <scope>NUCLEOTIDE SEQUENCE</scope>
</reference>
<protein>
    <submittedName>
        <fullName evidence="1">Uncharacterized protein</fullName>
    </submittedName>
</protein>
<dbReference type="EMBL" id="UINC01112593">
    <property type="protein sequence ID" value="SVC81651.1"/>
    <property type="molecule type" value="Genomic_DNA"/>
</dbReference>
<dbReference type="AlphaFoldDB" id="A0A382QBP2"/>
<sequence length="123" mass="14334">MLPTQYPIVSDWINCGECDKQFEIHQVFHRDLGYCSRCRKDMAAPDLELICAAEGAVAGYGDGRISRRDIHDIMDIIHTTGWYSLVEKATLEHIYDHYRFTKLAEKIYHSELENWPKSSKKKN</sequence>